<feature type="transmembrane region" description="Helical" evidence="9">
    <location>
        <begin position="20"/>
        <end position="43"/>
    </location>
</feature>
<protein>
    <recommendedName>
        <fullName evidence="9">TRAP transporter small permease protein</fullName>
    </recommendedName>
</protein>
<evidence type="ECO:0000256" key="5">
    <source>
        <dbReference type="ARBA" id="ARBA00022692"/>
    </source>
</evidence>
<feature type="transmembrane region" description="Helical" evidence="9">
    <location>
        <begin position="133"/>
        <end position="156"/>
    </location>
</feature>
<dbReference type="PANTHER" id="PTHR35011">
    <property type="entry name" value="2,3-DIKETO-L-GULONATE TRAP TRANSPORTER SMALL PERMEASE PROTEIN YIAM"/>
    <property type="match status" value="1"/>
</dbReference>
<name>A0A158KKJ0_9BURK</name>
<comment type="caution">
    <text evidence="11">The sequence shown here is derived from an EMBL/GenBank/DDBJ whole genome shotgun (WGS) entry which is preliminary data.</text>
</comment>
<keyword evidence="6 9" id="KW-1133">Transmembrane helix</keyword>
<keyword evidence="7 9" id="KW-0472">Membrane</keyword>
<keyword evidence="12" id="KW-1185">Reference proteome</keyword>
<gene>
    <name evidence="11" type="primary">yiaM</name>
    <name evidence="11" type="ORF">AWB68_06020</name>
</gene>
<accession>A0A158KKJ0</accession>
<feature type="domain" description="Tripartite ATP-independent periplasmic transporters DctQ component" evidence="10">
    <location>
        <begin position="30"/>
        <end position="155"/>
    </location>
</feature>
<evidence type="ECO:0000256" key="6">
    <source>
        <dbReference type="ARBA" id="ARBA00022989"/>
    </source>
</evidence>
<dbReference type="PANTHER" id="PTHR35011:SF2">
    <property type="entry name" value="2,3-DIKETO-L-GULONATE TRAP TRANSPORTER SMALL PERMEASE PROTEIN YIAM"/>
    <property type="match status" value="1"/>
</dbReference>
<keyword evidence="4 9" id="KW-0997">Cell inner membrane</keyword>
<evidence type="ECO:0000256" key="7">
    <source>
        <dbReference type="ARBA" id="ARBA00023136"/>
    </source>
</evidence>
<evidence type="ECO:0000256" key="4">
    <source>
        <dbReference type="ARBA" id="ARBA00022519"/>
    </source>
</evidence>
<evidence type="ECO:0000256" key="9">
    <source>
        <dbReference type="RuleBase" id="RU369079"/>
    </source>
</evidence>
<evidence type="ECO:0000313" key="11">
    <source>
        <dbReference type="EMBL" id="SAL81080.1"/>
    </source>
</evidence>
<dbReference type="Proteomes" id="UP000054770">
    <property type="component" value="Unassembled WGS sequence"/>
</dbReference>
<evidence type="ECO:0000256" key="3">
    <source>
        <dbReference type="ARBA" id="ARBA00022475"/>
    </source>
</evidence>
<dbReference type="Pfam" id="PF04290">
    <property type="entry name" value="DctQ"/>
    <property type="match status" value="1"/>
</dbReference>
<feature type="transmembrane region" description="Helical" evidence="9">
    <location>
        <begin position="94"/>
        <end position="113"/>
    </location>
</feature>
<comment type="function">
    <text evidence="9">Part of the tripartite ATP-independent periplasmic (TRAP) transport system.</text>
</comment>
<evidence type="ECO:0000256" key="1">
    <source>
        <dbReference type="ARBA" id="ARBA00004429"/>
    </source>
</evidence>
<dbReference type="OrthoDB" id="2085311at2"/>
<reference evidence="11" key="1">
    <citation type="submission" date="2016-01" db="EMBL/GenBank/DDBJ databases">
        <authorList>
            <person name="Peeters C."/>
        </authorList>
    </citation>
    <scope>NUCLEOTIDE SEQUENCE [LARGE SCALE GENOMIC DNA]</scope>
    <source>
        <strain evidence="11">LMG 22940</strain>
    </source>
</reference>
<keyword evidence="2 9" id="KW-0813">Transport</keyword>
<dbReference type="InterPro" id="IPR055348">
    <property type="entry name" value="DctQ"/>
</dbReference>
<dbReference type="InterPro" id="IPR007387">
    <property type="entry name" value="TRAP_DctQ"/>
</dbReference>
<dbReference type="GO" id="GO:0015740">
    <property type="term" value="P:C4-dicarboxylate transport"/>
    <property type="evidence" value="ECO:0007669"/>
    <property type="project" value="TreeGrafter"/>
</dbReference>
<feature type="transmembrane region" description="Helical" evidence="9">
    <location>
        <begin position="55"/>
        <end position="73"/>
    </location>
</feature>
<keyword evidence="3" id="KW-1003">Cell membrane</keyword>
<dbReference type="AlphaFoldDB" id="A0A158KKJ0"/>
<dbReference type="GO" id="GO:0022857">
    <property type="term" value="F:transmembrane transporter activity"/>
    <property type="evidence" value="ECO:0007669"/>
    <property type="project" value="UniProtKB-UniRule"/>
</dbReference>
<comment type="subcellular location">
    <subcellularLocation>
        <location evidence="1 9">Cell inner membrane</location>
        <topology evidence="1 9">Multi-pass membrane protein</topology>
    </subcellularLocation>
</comment>
<evidence type="ECO:0000259" key="10">
    <source>
        <dbReference type="Pfam" id="PF04290"/>
    </source>
</evidence>
<sequence length="177" mass="19041">MEKLARNLLFIDDLVLKITLFLCGGLLLMMVLVAGLGVVFRFILHNSLSWSDELAAYLFVWLTCLGAAAGAKLRVHPEVRVLADRCPPAFAQTLADLTDCVVLGLGVVFVMYGGDMLDLMGTETATSLPISMVYPYLSIPVCGALLVFHSAVRIAVSHLAPGAQTRPSLLQGVSEHI</sequence>
<evidence type="ECO:0000256" key="8">
    <source>
        <dbReference type="ARBA" id="ARBA00038436"/>
    </source>
</evidence>
<dbReference type="EMBL" id="FCON02000099">
    <property type="protein sequence ID" value="SAL81080.1"/>
    <property type="molecule type" value="Genomic_DNA"/>
</dbReference>
<comment type="similarity">
    <text evidence="8 9">Belongs to the TRAP transporter small permease family.</text>
</comment>
<organism evidence="11 12">
    <name type="scientific">Caballeronia choica</name>
    <dbReference type="NCBI Taxonomy" id="326476"/>
    <lineage>
        <taxon>Bacteria</taxon>
        <taxon>Pseudomonadati</taxon>
        <taxon>Pseudomonadota</taxon>
        <taxon>Betaproteobacteria</taxon>
        <taxon>Burkholderiales</taxon>
        <taxon>Burkholderiaceae</taxon>
        <taxon>Caballeronia</taxon>
    </lineage>
</organism>
<dbReference type="GO" id="GO:0005886">
    <property type="term" value="C:plasma membrane"/>
    <property type="evidence" value="ECO:0007669"/>
    <property type="project" value="UniProtKB-SubCell"/>
</dbReference>
<keyword evidence="5 9" id="KW-0812">Transmembrane</keyword>
<dbReference type="RefSeq" id="WP_087648004.1">
    <property type="nucleotide sequence ID" value="NZ_FCON02000099.1"/>
</dbReference>
<comment type="subunit">
    <text evidence="9">The complex comprises the extracytoplasmic solute receptor protein and the two transmembrane proteins.</text>
</comment>
<proteinExistence type="inferred from homology"/>
<evidence type="ECO:0000313" key="12">
    <source>
        <dbReference type="Proteomes" id="UP000054770"/>
    </source>
</evidence>
<evidence type="ECO:0000256" key="2">
    <source>
        <dbReference type="ARBA" id="ARBA00022448"/>
    </source>
</evidence>